<organism evidence="3 4">
    <name type="scientific">Niallia hominis</name>
    <dbReference type="NCBI Taxonomy" id="3133173"/>
    <lineage>
        <taxon>Bacteria</taxon>
        <taxon>Bacillati</taxon>
        <taxon>Bacillota</taxon>
        <taxon>Bacilli</taxon>
        <taxon>Bacillales</taxon>
        <taxon>Bacillaceae</taxon>
        <taxon>Niallia</taxon>
    </lineage>
</organism>
<evidence type="ECO:0000259" key="2">
    <source>
        <dbReference type="Pfam" id="PF13478"/>
    </source>
</evidence>
<feature type="domain" description="XdhC- CoxI" evidence="1">
    <location>
        <begin position="18"/>
        <end position="63"/>
    </location>
</feature>
<name>A0ABV1EWI8_9BACI</name>
<evidence type="ECO:0000259" key="1">
    <source>
        <dbReference type="Pfam" id="PF02625"/>
    </source>
</evidence>
<dbReference type="PANTHER" id="PTHR30388:SF6">
    <property type="entry name" value="XANTHINE DEHYDROGENASE SUBUNIT A-RELATED"/>
    <property type="match status" value="1"/>
</dbReference>
<dbReference type="Gene3D" id="3.40.50.720">
    <property type="entry name" value="NAD(P)-binding Rossmann-like Domain"/>
    <property type="match status" value="1"/>
</dbReference>
<dbReference type="Proteomes" id="UP001465426">
    <property type="component" value="Unassembled WGS sequence"/>
</dbReference>
<proteinExistence type="predicted"/>
<reference evidence="3 4" key="1">
    <citation type="submission" date="2024-03" db="EMBL/GenBank/DDBJ databases">
        <title>Human intestinal bacterial collection.</title>
        <authorList>
            <person name="Pauvert C."/>
            <person name="Hitch T.C.A."/>
            <person name="Clavel T."/>
        </authorList>
    </citation>
    <scope>NUCLEOTIDE SEQUENCE [LARGE SCALE GENOMIC DNA]</scope>
    <source>
        <strain evidence="3 4">CLA-SR-H024</strain>
    </source>
</reference>
<dbReference type="RefSeq" id="WP_031536545.1">
    <property type="nucleotide sequence ID" value="NZ_JBBMFN010000012.1"/>
</dbReference>
<dbReference type="Pfam" id="PF02625">
    <property type="entry name" value="XdhC_CoxI"/>
    <property type="match status" value="1"/>
</dbReference>
<feature type="domain" description="XdhC Rossmann" evidence="2">
    <location>
        <begin position="180"/>
        <end position="315"/>
    </location>
</feature>
<dbReference type="Pfam" id="PF13478">
    <property type="entry name" value="XdhC_C"/>
    <property type="match status" value="1"/>
</dbReference>
<keyword evidence="4" id="KW-1185">Reference proteome</keyword>
<sequence>MSSDHYSVIDSVSNKKNQGYLATIVKVEGSAYRKEGTMMFISDKGMEKGLLSGGCVEEDLLARIDMQKYAEPFLMEYDLRSEDDLSWGQGVGCDGKIYIMVEPVTMETRQIFQKIQHHLNNGENVELIKKFNQLNKQMENKISVEAKKEYPNGTSFISEFICSPSDMISFTQSFEPQPKLILYGAGPDAKPVVHFASKAGFYVILADWRQSYCKKENIPYAKEYIIGSPTEVMEAINPTENDYVLTMTHSFMKDQEIVDYFQARKTKYLGLLGSKKRSERLLAGKKDKDWIRYPVGLAIHSESPEEIAISIVAELIQLKNTKKSEAMVKQ</sequence>
<comment type="caution">
    <text evidence="3">The sequence shown here is derived from an EMBL/GenBank/DDBJ whole genome shotgun (WGS) entry which is preliminary data.</text>
</comment>
<dbReference type="InterPro" id="IPR052698">
    <property type="entry name" value="MoCofactor_Util/Proc"/>
</dbReference>
<gene>
    <name evidence="3" type="ORF">WMO63_07170</name>
</gene>
<dbReference type="InterPro" id="IPR027051">
    <property type="entry name" value="XdhC_Rossmann_dom"/>
</dbReference>
<evidence type="ECO:0000313" key="3">
    <source>
        <dbReference type="EMBL" id="MEQ2465445.1"/>
    </source>
</evidence>
<dbReference type="EMBL" id="JBBMFN010000012">
    <property type="protein sequence ID" value="MEQ2465445.1"/>
    <property type="molecule type" value="Genomic_DNA"/>
</dbReference>
<protein>
    <submittedName>
        <fullName evidence="3">XdhC family protein</fullName>
    </submittedName>
</protein>
<dbReference type="PANTHER" id="PTHR30388">
    <property type="entry name" value="ALDEHYDE OXIDOREDUCTASE MOLYBDENUM COFACTOR ASSEMBLY PROTEIN"/>
    <property type="match status" value="1"/>
</dbReference>
<dbReference type="InterPro" id="IPR003777">
    <property type="entry name" value="XdhC_CoxI"/>
</dbReference>
<evidence type="ECO:0000313" key="4">
    <source>
        <dbReference type="Proteomes" id="UP001465426"/>
    </source>
</evidence>
<accession>A0ABV1EWI8</accession>